<keyword evidence="3" id="KW-1185">Reference proteome</keyword>
<evidence type="ECO:0000313" key="3">
    <source>
        <dbReference type="Proteomes" id="UP000286947"/>
    </source>
</evidence>
<evidence type="ECO:0000259" key="1">
    <source>
        <dbReference type="Pfam" id="PF07883"/>
    </source>
</evidence>
<dbReference type="Gene3D" id="2.60.120.10">
    <property type="entry name" value="Jelly Rolls"/>
    <property type="match status" value="1"/>
</dbReference>
<dbReference type="OrthoDB" id="1433532at2"/>
<dbReference type="Pfam" id="PF07883">
    <property type="entry name" value="Cupin_2"/>
    <property type="match status" value="1"/>
</dbReference>
<dbReference type="SUPFAM" id="SSF51182">
    <property type="entry name" value="RmlC-like cupins"/>
    <property type="match status" value="1"/>
</dbReference>
<dbReference type="AlphaFoldDB" id="A0A433SBI8"/>
<dbReference type="RefSeq" id="WP_126980364.1">
    <property type="nucleotide sequence ID" value="NZ_PQSP01000006.1"/>
</dbReference>
<dbReference type="CDD" id="cd02208">
    <property type="entry name" value="cupin_RmlC-like"/>
    <property type="match status" value="1"/>
</dbReference>
<protein>
    <recommendedName>
        <fullName evidence="1">Cupin type-2 domain-containing protein</fullName>
    </recommendedName>
</protein>
<evidence type="ECO:0000313" key="2">
    <source>
        <dbReference type="EMBL" id="RUS66095.1"/>
    </source>
</evidence>
<feature type="domain" description="Cupin type-2" evidence="1">
    <location>
        <begin position="63"/>
        <end position="123"/>
    </location>
</feature>
<accession>A0A433SBI8</accession>
<dbReference type="Proteomes" id="UP000286947">
    <property type="component" value="Unassembled WGS sequence"/>
</dbReference>
<comment type="caution">
    <text evidence="2">The sequence shown here is derived from an EMBL/GenBank/DDBJ whole genome shotgun (WGS) entry which is preliminary data.</text>
</comment>
<sequence>MQTQNLFEQFSSGQCHLPNSPDSPDSTTNCATLPWHKHPQFEGVELKHLITAAHTHGQFSYHLVRIAPGKRIGLHTHPTQLETHEVIAGTGQCITEGKQITYRPGTLAVLPAKQPHEVIAEKNGLYLLAKFIPALC</sequence>
<dbReference type="InterPro" id="IPR011051">
    <property type="entry name" value="RmlC_Cupin_sf"/>
</dbReference>
<proteinExistence type="predicted"/>
<name>A0A433SBI8_9BURK</name>
<organism evidence="2 3">
    <name type="scientific">Saezia sanguinis</name>
    <dbReference type="NCBI Taxonomy" id="1965230"/>
    <lineage>
        <taxon>Bacteria</taxon>
        <taxon>Pseudomonadati</taxon>
        <taxon>Pseudomonadota</taxon>
        <taxon>Betaproteobacteria</taxon>
        <taxon>Burkholderiales</taxon>
        <taxon>Saeziaceae</taxon>
        <taxon>Saezia</taxon>
    </lineage>
</organism>
<gene>
    <name evidence="2" type="ORF">CUZ56_02173</name>
</gene>
<dbReference type="EMBL" id="PQSP01000006">
    <property type="protein sequence ID" value="RUS66095.1"/>
    <property type="molecule type" value="Genomic_DNA"/>
</dbReference>
<dbReference type="InterPro" id="IPR013096">
    <property type="entry name" value="Cupin_2"/>
</dbReference>
<reference evidence="2 3" key="1">
    <citation type="submission" date="2018-01" db="EMBL/GenBank/DDBJ databases">
        <title>Saezia sanguinis gen. nov., sp. nov., in the order Burkholderiales isolated from human blood.</title>
        <authorList>
            <person name="Medina-Pascual M.J."/>
            <person name="Valdezate S."/>
            <person name="Monzon S."/>
            <person name="Cuesta I."/>
            <person name="Carrasco G."/>
            <person name="Villalon P."/>
            <person name="Saez-Nieto J.A."/>
        </authorList>
    </citation>
    <scope>NUCLEOTIDE SEQUENCE [LARGE SCALE GENOMIC DNA]</scope>
    <source>
        <strain evidence="2 3">CNM695-12</strain>
    </source>
</reference>
<dbReference type="InterPro" id="IPR014710">
    <property type="entry name" value="RmlC-like_jellyroll"/>
</dbReference>